<feature type="compositionally biased region" description="Basic and acidic residues" evidence="1">
    <location>
        <begin position="82"/>
        <end position="103"/>
    </location>
</feature>
<comment type="caution">
    <text evidence="2">The sequence shown here is derived from an EMBL/GenBank/DDBJ whole genome shotgun (WGS) entry which is preliminary data.</text>
</comment>
<name>A0A438HYZ1_VITVI</name>
<dbReference type="EMBL" id="QGNW01000162">
    <property type="protein sequence ID" value="RVW89675.1"/>
    <property type="molecule type" value="Genomic_DNA"/>
</dbReference>
<organism evidence="2 3">
    <name type="scientific">Vitis vinifera</name>
    <name type="common">Grape</name>
    <dbReference type="NCBI Taxonomy" id="29760"/>
    <lineage>
        <taxon>Eukaryota</taxon>
        <taxon>Viridiplantae</taxon>
        <taxon>Streptophyta</taxon>
        <taxon>Embryophyta</taxon>
        <taxon>Tracheophyta</taxon>
        <taxon>Spermatophyta</taxon>
        <taxon>Magnoliopsida</taxon>
        <taxon>eudicotyledons</taxon>
        <taxon>Gunneridae</taxon>
        <taxon>Pentapetalae</taxon>
        <taxon>rosids</taxon>
        <taxon>Vitales</taxon>
        <taxon>Vitaceae</taxon>
        <taxon>Viteae</taxon>
        <taxon>Vitis</taxon>
    </lineage>
</organism>
<feature type="region of interest" description="Disordered" evidence="1">
    <location>
        <begin position="78"/>
        <end position="103"/>
    </location>
</feature>
<evidence type="ECO:0000256" key="1">
    <source>
        <dbReference type="SAM" id="MobiDB-lite"/>
    </source>
</evidence>
<proteinExistence type="predicted"/>
<protein>
    <submittedName>
        <fullName evidence="2">Uncharacterized protein</fullName>
    </submittedName>
</protein>
<evidence type="ECO:0000313" key="3">
    <source>
        <dbReference type="Proteomes" id="UP000288805"/>
    </source>
</evidence>
<dbReference type="Proteomes" id="UP000288805">
    <property type="component" value="Unassembled WGS sequence"/>
</dbReference>
<dbReference type="AlphaFoldDB" id="A0A438HYZ1"/>
<gene>
    <name evidence="2" type="ORF">CK203_036417</name>
</gene>
<accession>A0A438HYZ1</accession>
<sequence length="103" mass="11800">MEISLLRHLGSIWIMKGMRKGRHVSRVANVKEDALEALYERRLKKKAAEKQKEESALQVDPVDALPVKTLDGELYYRTAPKKPKDSENAADKYEADGRMEMKV</sequence>
<reference evidence="2 3" key="1">
    <citation type="journal article" date="2018" name="PLoS Genet.">
        <title>Population sequencing reveals clonal diversity and ancestral inbreeding in the grapevine cultivar Chardonnay.</title>
        <authorList>
            <person name="Roach M.J."/>
            <person name="Johnson D.L."/>
            <person name="Bohlmann J."/>
            <person name="van Vuuren H.J."/>
            <person name="Jones S.J."/>
            <person name="Pretorius I.S."/>
            <person name="Schmidt S.A."/>
            <person name="Borneman A.R."/>
        </authorList>
    </citation>
    <scope>NUCLEOTIDE SEQUENCE [LARGE SCALE GENOMIC DNA]</scope>
    <source>
        <strain evidence="3">cv. Chardonnay</strain>
        <tissue evidence="2">Leaf</tissue>
    </source>
</reference>
<evidence type="ECO:0000313" key="2">
    <source>
        <dbReference type="EMBL" id="RVW89675.1"/>
    </source>
</evidence>